<evidence type="ECO:0000313" key="1">
    <source>
        <dbReference type="EMBL" id="CAD7023151.1"/>
    </source>
</evidence>
<dbReference type="Pfam" id="PF13554">
    <property type="entry name" value="Phage_tail_terminator_5"/>
    <property type="match status" value="1"/>
</dbReference>
<sequence>MATGVEANIYGALSARLAALVFNPAWPISWPNIDFPGKGPDGKVKPKPPRFLEVNFLPNRTVTRTLSQGRQQHRGIYQVTVHHPSGEESLVNPLQIADRIIAHFPLGLILDQGGIRLKIYRKPYAIPQPPQNGSVTVPVTIGYETYQP</sequence>
<dbReference type="EMBL" id="CABFWF030000001">
    <property type="protein sequence ID" value="CAD7023151.1"/>
    <property type="molecule type" value="Genomic_DNA"/>
</dbReference>
<dbReference type="InterPro" id="IPR025395">
    <property type="entry name" value="Phage_tail_terminator-like"/>
</dbReference>
<accession>A0ABN7JCT1</accession>
<gene>
    <name evidence="1" type="ORF">REJC140_00110</name>
</gene>
<reference evidence="1 2" key="1">
    <citation type="submission" date="2020-11" db="EMBL/GenBank/DDBJ databases">
        <authorList>
            <person name="Lassalle F."/>
        </authorList>
    </citation>
    <scope>NUCLEOTIDE SEQUENCE [LARGE SCALE GENOMIC DNA]</scope>
    <source>
        <strain evidence="1 2">JC140</strain>
    </source>
</reference>
<protein>
    <recommendedName>
        <fullName evidence="3">DUF4128 domain-containing protein</fullName>
    </recommendedName>
</protein>
<dbReference type="RefSeq" id="WP_142590797.1">
    <property type="nucleotide sequence ID" value="NZ_CABFWF030000001.1"/>
</dbReference>
<evidence type="ECO:0008006" key="3">
    <source>
        <dbReference type="Google" id="ProtNLM"/>
    </source>
</evidence>
<name>A0ABN7JCT1_9HYPH</name>
<proteinExistence type="predicted"/>
<comment type="caution">
    <text evidence="1">The sequence shown here is derived from an EMBL/GenBank/DDBJ whole genome shotgun (WGS) entry which is preliminary data.</text>
</comment>
<evidence type="ECO:0000313" key="2">
    <source>
        <dbReference type="Proteomes" id="UP000606921"/>
    </source>
</evidence>
<dbReference type="Proteomes" id="UP000606921">
    <property type="component" value="Unassembled WGS sequence"/>
</dbReference>
<organism evidence="1 2">
    <name type="scientific">Pseudorhizobium endolithicum</name>
    <dbReference type="NCBI Taxonomy" id="1191678"/>
    <lineage>
        <taxon>Bacteria</taxon>
        <taxon>Pseudomonadati</taxon>
        <taxon>Pseudomonadota</taxon>
        <taxon>Alphaproteobacteria</taxon>
        <taxon>Hyphomicrobiales</taxon>
        <taxon>Rhizobiaceae</taxon>
        <taxon>Rhizobium/Agrobacterium group</taxon>
        <taxon>Pseudorhizobium</taxon>
    </lineage>
</organism>
<dbReference type="Gene3D" id="3.30.2000.20">
    <property type="match status" value="1"/>
</dbReference>
<keyword evidence="2" id="KW-1185">Reference proteome</keyword>